<dbReference type="InterPro" id="IPR000262">
    <property type="entry name" value="FMN-dep_DH"/>
</dbReference>
<evidence type="ECO:0000256" key="8">
    <source>
        <dbReference type="SAM" id="MobiDB-lite"/>
    </source>
</evidence>
<dbReference type="EMBL" id="NAJM01000027">
    <property type="protein sequence ID" value="RVX69759.1"/>
    <property type="molecule type" value="Genomic_DNA"/>
</dbReference>
<feature type="active site" description="Proton acceptor" evidence="6">
    <location>
        <position position="261"/>
    </location>
</feature>
<dbReference type="CDD" id="cd02809">
    <property type="entry name" value="alpha_hydroxyacid_oxid_FMN"/>
    <property type="match status" value="1"/>
</dbReference>
<keyword evidence="2" id="KW-0560">Oxidoreductase</keyword>
<comment type="similarity">
    <text evidence="3">Belongs to the FMN-dependent alpha-hydroxy acid dehydrogenase family.</text>
</comment>
<feature type="binding site" evidence="7">
    <location>
        <position position="173"/>
    </location>
    <ligand>
        <name>glyoxylate</name>
        <dbReference type="ChEBI" id="CHEBI:36655"/>
    </ligand>
</feature>
<dbReference type="FunFam" id="3.20.20.70:FF:000056">
    <property type="entry name" value="hydroxyacid oxidase 2"/>
    <property type="match status" value="1"/>
</dbReference>
<evidence type="ECO:0000256" key="4">
    <source>
        <dbReference type="ARBA" id="ARBA00073420"/>
    </source>
</evidence>
<feature type="binding site" evidence="7">
    <location>
        <begin position="292"/>
        <end position="296"/>
    </location>
    <ligand>
        <name>FMN</name>
        <dbReference type="ChEBI" id="CHEBI:58210"/>
    </ligand>
</feature>
<dbReference type="PROSITE" id="PS51349">
    <property type="entry name" value="FMN_HYDROXY_ACID_DH_2"/>
    <property type="match status" value="1"/>
</dbReference>
<feature type="binding site" evidence="7">
    <location>
        <position position="261"/>
    </location>
    <ligand>
        <name>glyoxylate</name>
        <dbReference type="ChEBI" id="CHEBI:36655"/>
    </ligand>
</feature>
<feature type="binding site" evidence="7">
    <location>
        <position position="114"/>
    </location>
    <ligand>
        <name>FMN</name>
        <dbReference type="ChEBI" id="CHEBI:58210"/>
    </ligand>
</feature>
<feature type="binding site" evidence="7">
    <location>
        <position position="164"/>
    </location>
    <ligand>
        <name>FMN</name>
        <dbReference type="ChEBI" id="CHEBI:58210"/>
    </ligand>
</feature>
<feature type="binding site" evidence="7">
    <location>
        <position position="237"/>
    </location>
    <ligand>
        <name>FMN</name>
        <dbReference type="ChEBI" id="CHEBI:58210"/>
    </ligand>
</feature>
<name>A0A438N1Z8_EXOME</name>
<feature type="domain" description="FMN hydroxy acid dehydrogenase" evidence="9">
    <location>
        <begin position="6"/>
        <end position="366"/>
    </location>
</feature>
<comment type="caution">
    <text evidence="10">The sequence shown here is derived from an EMBL/GenBank/DDBJ whole genome shotgun (WGS) entry which is preliminary data.</text>
</comment>
<feature type="binding site" evidence="7">
    <location>
        <position position="264"/>
    </location>
    <ligand>
        <name>glyoxylate</name>
        <dbReference type="ChEBI" id="CHEBI:36655"/>
    </ligand>
</feature>
<dbReference type="PANTHER" id="PTHR10578">
    <property type="entry name" value="S -2-HYDROXY-ACID OXIDASE-RELATED"/>
    <property type="match status" value="1"/>
</dbReference>
<comment type="cofactor">
    <cofactor evidence="1">
        <name>FMN</name>
        <dbReference type="ChEBI" id="CHEBI:58210"/>
    </cofactor>
</comment>
<dbReference type="InterPro" id="IPR013785">
    <property type="entry name" value="Aldolase_TIM"/>
</dbReference>
<feature type="binding site" evidence="7">
    <location>
        <position position="136"/>
    </location>
    <ligand>
        <name>FMN</name>
        <dbReference type="ChEBI" id="CHEBI:58210"/>
    </ligand>
</feature>
<dbReference type="VEuPathDB" id="FungiDB:PV10_04571"/>
<sequence length="373" mass="40516">MSSPEQPKPALLTIADLKEAASGKVSEEIKVFFNGGSTEEITLRDNEAAYNRYKIRPRILTDVSNIDTTTMVMGRKVSLPFGFSPAAMHGLAHPDGEKATSRAAANMNIPMGLSTYATSSLEDVRKEGGNNPYAFQLSILKDRNLALNWIKKAESAGYQALFITVDAPVLARRAHERSGKKFELPPHLELPNLRPPEGPDSSGPVRSYWLAERDTSNSWASVIPWVKKHTKLEIWLKGIYCPEDVLLAIKYGVDGVVISNHGGRQLDGVPATIDALPECAAAAKGRIKVGIDGGIRRGSDIFKALALGADVCFMGRVPIWGLAYNGQEGVEWAVKTLEAELRLTMALAGCKTLKDIGRHHLSVFGANGQLCKL</sequence>
<dbReference type="GO" id="GO:0010181">
    <property type="term" value="F:FMN binding"/>
    <property type="evidence" value="ECO:0007669"/>
    <property type="project" value="InterPro"/>
</dbReference>
<dbReference type="Pfam" id="PF01070">
    <property type="entry name" value="FMN_dh"/>
    <property type="match status" value="1"/>
</dbReference>
<dbReference type="Proteomes" id="UP000288859">
    <property type="component" value="Unassembled WGS sequence"/>
</dbReference>
<dbReference type="InterPro" id="IPR008259">
    <property type="entry name" value="FMN_hydac_DH_AS"/>
</dbReference>
<evidence type="ECO:0000256" key="7">
    <source>
        <dbReference type="PIRSR" id="PIRSR000138-2"/>
    </source>
</evidence>
<proteinExistence type="inferred from homology"/>
<accession>A0A438N1Z8</accession>
<feature type="binding site" evidence="7">
    <location>
        <position position="259"/>
    </location>
    <ligand>
        <name>FMN</name>
        <dbReference type="ChEBI" id="CHEBI:58210"/>
    </ligand>
</feature>
<dbReference type="PIRSF" id="PIRSF000138">
    <property type="entry name" value="Al-hdrx_acd_dh"/>
    <property type="match status" value="1"/>
</dbReference>
<dbReference type="Gene3D" id="3.20.20.70">
    <property type="entry name" value="Aldolase class I"/>
    <property type="match status" value="1"/>
</dbReference>
<evidence type="ECO:0000313" key="11">
    <source>
        <dbReference type="Proteomes" id="UP000288859"/>
    </source>
</evidence>
<feature type="region of interest" description="Disordered" evidence="8">
    <location>
        <begin position="184"/>
        <end position="204"/>
    </location>
</feature>
<evidence type="ECO:0000256" key="5">
    <source>
        <dbReference type="ARBA" id="ARBA00083297"/>
    </source>
</evidence>
<dbReference type="OrthoDB" id="1925334at2759"/>
<keyword evidence="7" id="KW-0285">Flavoprotein</keyword>
<feature type="binding site" evidence="7">
    <location>
        <begin position="85"/>
        <end position="87"/>
    </location>
    <ligand>
        <name>FMN</name>
        <dbReference type="ChEBI" id="CHEBI:58210"/>
    </ligand>
</feature>
<dbReference type="InterPro" id="IPR037396">
    <property type="entry name" value="FMN_HAD"/>
</dbReference>
<evidence type="ECO:0000256" key="6">
    <source>
        <dbReference type="PIRSR" id="PIRSR000138-1"/>
    </source>
</evidence>
<dbReference type="GO" id="GO:0016491">
    <property type="term" value="F:oxidoreductase activity"/>
    <property type="evidence" value="ECO:0007669"/>
    <property type="project" value="UniProtKB-KW"/>
</dbReference>
<dbReference type="PROSITE" id="PS00557">
    <property type="entry name" value="FMN_HYDROXY_ACID_DH_1"/>
    <property type="match status" value="1"/>
</dbReference>
<protein>
    <recommendedName>
        <fullName evidence="4">Oxidase FUB9</fullName>
    </recommendedName>
    <alternativeName>
        <fullName evidence="5">Fusaric acid biosynthesis protein 9</fullName>
    </alternativeName>
</protein>
<dbReference type="InterPro" id="IPR012133">
    <property type="entry name" value="Alpha-hydoxy_acid_DH_FMN"/>
</dbReference>
<dbReference type="AlphaFoldDB" id="A0A438N1Z8"/>
<dbReference type="SUPFAM" id="SSF51395">
    <property type="entry name" value="FMN-linked oxidoreductases"/>
    <property type="match status" value="1"/>
</dbReference>
<dbReference type="GO" id="GO:0005737">
    <property type="term" value="C:cytoplasm"/>
    <property type="evidence" value="ECO:0007669"/>
    <property type="project" value="UniProtKB-ARBA"/>
</dbReference>
<evidence type="ECO:0000259" key="9">
    <source>
        <dbReference type="PROSITE" id="PS51349"/>
    </source>
</evidence>
<evidence type="ECO:0000256" key="1">
    <source>
        <dbReference type="ARBA" id="ARBA00001917"/>
    </source>
</evidence>
<organism evidence="10 11">
    <name type="scientific">Exophiala mesophila</name>
    <name type="common">Black yeast-like fungus</name>
    <dbReference type="NCBI Taxonomy" id="212818"/>
    <lineage>
        <taxon>Eukaryota</taxon>
        <taxon>Fungi</taxon>
        <taxon>Dikarya</taxon>
        <taxon>Ascomycota</taxon>
        <taxon>Pezizomycotina</taxon>
        <taxon>Eurotiomycetes</taxon>
        <taxon>Chaetothyriomycetidae</taxon>
        <taxon>Chaetothyriales</taxon>
        <taxon>Herpotrichiellaceae</taxon>
        <taxon>Exophiala</taxon>
    </lineage>
</organism>
<evidence type="ECO:0000256" key="3">
    <source>
        <dbReference type="ARBA" id="ARBA00024042"/>
    </source>
</evidence>
<keyword evidence="7" id="KW-0288">FMN</keyword>
<reference evidence="10 11" key="1">
    <citation type="submission" date="2017-03" db="EMBL/GenBank/DDBJ databases">
        <title>Genomes of endolithic fungi from Antarctica.</title>
        <authorList>
            <person name="Coleine C."/>
            <person name="Masonjones S."/>
            <person name="Stajich J.E."/>
        </authorList>
    </citation>
    <scope>NUCLEOTIDE SEQUENCE [LARGE SCALE GENOMIC DNA]</scope>
    <source>
        <strain evidence="10 11">CCFEE 6314</strain>
    </source>
</reference>
<evidence type="ECO:0000313" key="10">
    <source>
        <dbReference type="EMBL" id="RVX69759.1"/>
    </source>
</evidence>
<dbReference type="PANTHER" id="PTHR10578:SF149">
    <property type="entry name" value="2-HYDROXYACID OXIDASE 2"/>
    <property type="match status" value="1"/>
</dbReference>
<evidence type="ECO:0000256" key="2">
    <source>
        <dbReference type="ARBA" id="ARBA00023002"/>
    </source>
</evidence>
<feature type="binding site" evidence="7">
    <location>
        <begin position="315"/>
        <end position="316"/>
    </location>
    <ligand>
        <name>FMN</name>
        <dbReference type="ChEBI" id="CHEBI:58210"/>
    </ligand>
</feature>
<gene>
    <name evidence="10" type="ORF">B0A52_06404</name>
</gene>